<dbReference type="OMA" id="ILFKWAL"/>
<feature type="coiled-coil region" evidence="2">
    <location>
        <begin position="19"/>
        <end position="53"/>
    </location>
</feature>
<keyword evidence="1" id="KW-1133">Transmembrane helix</keyword>
<dbReference type="Proteomes" id="UP000000598">
    <property type="component" value="Chromosome B"/>
</dbReference>
<dbReference type="KEGG" id="kla:KLLA0_B04312g"/>
<dbReference type="Pfam" id="PF10058">
    <property type="entry name" value="Zn_ribbon_10"/>
    <property type="match status" value="1"/>
</dbReference>
<feature type="domain" description="Lunapark zinc ribbon" evidence="4">
    <location>
        <begin position="193"/>
        <end position="246"/>
    </location>
</feature>
<dbReference type="AlphaFoldDB" id="Q6CWG5"/>
<evidence type="ECO:0000256" key="3">
    <source>
        <dbReference type="SAM" id="MobiDB-lite"/>
    </source>
</evidence>
<dbReference type="PANTHER" id="PTHR22166:SF12">
    <property type="entry name" value="ENDOPLASMIC RETICULUM JUNCTION FORMATION PROTEIN LUNAPARK"/>
    <property type="match status" value="1"/>
</dbReference>
<keyword evidence="1" id="KW-0256">Endoplasmic reticulum</keyword>
<dbReference type="GO" id="GO:1903373">
    <property type="term" value="P:positive regulation of endoplasmic reticulum tubular network organization"/>
    <property type="evidence" value="ECO:0007669"/>
    <property type="project" value="UniProtKB-UniRule"/>
</dbReference>
<feature type="compositionally biased region" description="Basic and acidic residues" evidence="3">
    <location>
        <begin position="263"/>
        <end position="277"/>
    </location>
</feature>
<evidence type="ECO:0000313" key="5">
    <source>
        <dbReference type="EMBL" id="CAH02117.1"/>
    </source>
</evidence>
<comment type="function">
    <text evidence="1">Plays a role in determining ER morphology.</text>
</comment>
<evidence type="ECO:0000259" key="4">
    <source>
        <dbReference type="Pfam" id="PF10058"/>
    </source>
</evidence>
<dbReference type="GO" id="GO:0008270">
    <property type="term" value="F:zinc ion binding"/>
    <property type="evidence" value="ECO:0007669"/>
    <property type="project" value="UniProtKB-KW"/>
</dbReference>
<dbReference type="STRING" id="284590.Q6CWG5"/>
<reference evidence="5 6" key="1">
    <citation type="journal article" date="2004" name="Nature">
        <title>Genome evolution in yeasts.</title>
        <authorList>
            <consortium name="Genolevures"/>
            <person name="Dujon B."/>
            <person name="Sherman D."/>
            <person name="Fischer G."/>
            <person name="Durrens P."/>
            <person name="Casaregola S."/>
            <person name="Lafontaine I."/>
            <person name="de Montigny J."/>
            <person name="Marck C."/>
            <person name="Neuveglise C."/>
            <person name="Talla E."/>
            <person name="Goffard N."/>
            <person name="Frangeul L."/>
            <person name="Aigle M."/>
            <person name="Anthouard V."/>
            <person name="Babour A."/>
            <person name="Barbe V."/>
            <person name="Barnay S."/>
            <person name="Blanchin S."/>
            <person name="Beckerich J.M."/>
            <person name="Beyne E."/>
            <person name="Bleykasten C."/>
            <person name="Boisrame A."/>
            <person name="Boyer J."/>
            <person name="Cattolico L."/>
            <person name="Confanioleri F."/>
            <person name="de Daruvar A."/>
            <person name="Despons L."/>
            <person name="Fabre E."/>
            <person name="Fairhead C."/>
            <person name="Ferry-Dumazet H."/>
            <person name="Groppi A."/>
            <person name="Hantraye F."/>
            <person name="Hennequin C."/>
            <person name="Jauniaux N."/>
            <person name="Joyet P."/>
            <person name="Kachouri R."/>
            <person name="Kerrest A."/>
            <person name="Koszul R."/>
            <person name="Lemaire M."/>
            <person name="Lesur I."/>
            <person name="Ma L."/>
            <person name="Muller H."/>
            <person name="Nicaud J.M."/>
            <person name="Nikolski M."/>
            <person name="Oztas S."/>
            <person name="Ozier-Kalogeropoulos O."/>
            <person name="Pellenz S."/>
            <person name="Potier S."/>
            <person name="Richard G.F."/>
            <person name="Straub M.L."/>
            <person name="Suleau A."/>
            <person name="Swennene D."/>
            <person name="Tekaia F."/>
            <person name="Wesolowski-Louvel M."/>
            <person name="Westhof E."/>
            <person name="Wirth B."/>
            <person name="Zeniou-Meyer M."/>
            <person name="Zivanovic I."/>
            <person name="Bolotin-Fukuhara M."/>
            <person name="Thierry A."/>
            <person name="Bouchier C."/>
            <person name="Caudron B."/>
            <person name="Scarpelli C."/>
            <person name="Gaillardin C."/>
            <person name="Weissenbach J."/>
            <person name="Wincker P."/>
            <person name="Souciet J.L."/>
        </authorList>
    </citation>
    <scope>NUCLEOTIDE SEQUENCE [LARGE SCALE GENOMIC DNA]</scope>
    <source>
        <strain evidence="6">ATCC 8585 / CBS 2359 / DSM 70799 / NBRC 1267 / NRRL Y-1140 / WM37</strain>
    </source>
</reference>
<feature type="coiled-coil region" evidence="2">
    <location>
        <begin position="156"/>
        <end position="190"/>
    </location>
</feature>
<keyword evidence="1" id="KW-0862">Zinc</keyword>
<comment type="domain">
    <text evidence="1">The C4-type zinc finger motif is necessary both for its ER three-way tubular junction localization and formation.</text>
</comment>
<keyword evidence="2" id="KW-0175">Coiled coil</keyword>
<keyword evidence="1" id="KW-0812">Transmembrane</keyword>
<feature type="compositionally biased region" description="Polar residues" evidence="3">
    <location>
        <begin position="249"/>
        <end position="262"/>
    </location>
</feature>
<evidence type="ECO:0000313" key="6">
    <source>
        <dbReference type="Proteomes" id="UP000000598"/>
    </source>
</evidence>
<feature type="region of interest" description="Disordered" evidence="3">
    <location>
        <begin position="249"/>
        <end position="277"/>
    </location>
</feature>
<evidence type="ECO:0000256" key="1">
    <source>
        <dbReference type="RuleBase" id="RU367073"/>
    </source>
</evidence>
<dbReference type="HOGENOM" id="CLU_089708_0_0_1"/>
<keyword evidence="1" id="KW-0472">Membrane</keyword>
<dbReference type="InterPro" id="IPR019273">
    <property type="entry name" value="Lunapark_Znf"/>
</dbReference>
<comment type="subcellular location">
    <subcellularLocation>
        <location evidence="1">Endoplasmic reticulum membrane</location>
        <topology evidence="1">Multi-pass membrane protein</topology>
    </subcellularLocation>
</comment>
<dbReference type="InParanoid" id="Q6CWG5"/>
<dbReference type="InterPro" id="IPR040115">
    <property type="entry name" value="Lnp"/>
</dbReference>
<dbReference type="FunCoup" id="Q6CWG5">
    <property type="interactions" value="37"/>
</dbReference>
<dbReference type="GO" id="GO:0071788">
    <property type="term" value="P:endoplasmic reticulum tubular network maintenance"/>
    <property type="evidence" value="ECO:0007669"/>
    <property type="project" value="UniProtKB-UniRule"/>
</dbReference>
<organism evidence="5 6">
    <name type="scientific">Kluyveromyces lactis (strain ATCC 8585 / CBS 2359 / DSM 70799 / NBRC 1267 / NRRL Y-1140 / WM37)</name>
    <name type="common">Yeast</name>
    <name type="synonym">Candida sphaerica</name>
    <dbReference type="NCBI Taxonomy" id="284590"/>
    <lineage>
        <taxon>Eukaryota</taxon>
        <taxon>Fungi</taxon>
        <taxon>Dikarya</taxon>
        <taxon>Ascomycota</taxon>
        <taxon>Saccharomycotina</taxon>
        <taxon>Saccharomycetes</taxon>
        <taxon>Saccharomycetales</taxon>
        <taxon>Saccharomycetaceae</taxon>
        <taxon>Kluyveromyces</taxon>
    </lineage>
</organism>
<proteinExistence type="inferred from homology"/>
<gene>
    <name evidence="5" type="ORF">KLLA0_B04312g</name>
</gene>
<dbReference type="PANTHER" id="PTHR22166">
    <property type="entry name" value="ENDOPLASMIC RETICULUM JUNCTION FORMATION PROTEIN LUNAPARK"/>
    <property type="match status" value="1"/>
</dbReference>
<dbReference type="PaxDb" id="284590-Q6CWG5"/>
<dbReference type="eggNOG" id="KOG2846">
    <property type="taxonomic scope" value="Eukaryota"/>
</dbReference>
<keyword evidence="1" id="KW-0479">Metal-binding</keyword>
<name>Q6CWG5_KLULA</name>
<dbReference type="EMBL" id="CR382122">
    <property type="protein sequence ID" value="CAH02117.1"/>
    <property type="molecule type" value="Genomic_DNA"/>
</dbReference>
<keyword evidence="1" id="KW-0863">Zinc-finger</keyword>
<comment type="similarity">
    <text evidence="1">Belongs to the lunapark family.</text>
</comment>
<evidence type="ECO:0000256" key="2">
    <source>
        <dbReference type="SAM" id="Coils"/>
    </source>
</evidence>
<keyword evidence="6" id="KW-1185">Reference proteome</keyword>
<protein>
    <recommendedName>
        <fullName evidence="1">Endoplasmic reticulum junction formation protein lunapark</fullName>
    </recommendedName>
</protein>
<feature type="transmembrane region" description="Helical" evidence="1">
    <location>
        <begin position="77"/>
        <end position="101"/>
    </location>
</feature>
<accession>Q6CWG5</accession>
<dbReference type="GO" id="GO:0098826">
    <property type="term" value="C:endoplasmic reticulum tubular network membrane"/>
    <property type="evidence" value="ECO:0007669"/>
    <property type="project" value="UniProtKB-UniRule"/>
</dbReference>
<feature type="transmembrane region" description="Helical" evidence="1">
    <location>
        <begin position="54"/>
        <end position="71"/>
    </location>
</feature>
<sequence>MLSAVRKIVSGDNDVKKLVQRYNKDLSSITNKIHDYETKLKGIEDRAKSLRATVTYYYLTLLVCIIAYVYLKYSSSRAILCSIVALALLICIRLAITRFYLMLNKKYESRLSALISLHQEKMEELKQKTNFYHTNSLIQRYSSGESGSDDLMLLMDDEVKAKHEQLEKLKMELEQLRTNEKQKTQDVEAREKWFDKALGILAGGDDIKTLQPSISLIVCSQCKMSFGCYSVAGVPFQYVCSNCGSKLATKPSNTAAPASSKSEASDTLHEVPELEEK</sequence>